<reference evidence="2" key="1">
    <citation type="journal article" date="2015" name="Nature">
        <title>Complex archaea that bridge the gap between prokaryotes and eukaryotes.</title>
        <authorList>
            <person name="Spang A."/>
            <person name="Saw J.H."/>
            <person name="Jorgensen S.L."/>
            <person name="Zaremba-Niedzwiedzka K."/>
            <person name="Martijn J."/>
            <person name="Lind A.E."/>
            <person name="van Eijk R."/>
            <person name="Schleper C."/>
            <person name="Guy L."/>
            <person name="Ettema T.J."/>
        </authorList>
    </citation>
    <scope>NUCLEOTIDE SEQUENCE</scope>
</reference>
<dbReference type="Gene3D" id="1.20.1640.10">
    <property type="entry name" value="Multidrug efflux transporter AcrB transmembrane domain"/>
    <property type="match status" value="1"/>
</dbReference>
<name>A0A0F9GRX7_9ZZZZ</name>
<dbReference type="Gene3D" id="3.30.70.1320">
    <property type="entry name" value="Multidrug efflux transporter AcrB pore domain like"/>
    <property type="match status" value="1"/>
</dbReference>
<keyword evidence="1" id="KW-1133">Transmembrane helix</keyword>
<feature type="transmembrane region" description="Helical" evidence="1">
    <location>
        <begin position="376"/>
        <end position="396"/>
    </location>
</feature>
<comment type="caution">
    <text evidence="2">The sequence shown here is derived from an EMBL/GenBank/DDBJ whole genome shotgun (WGS) entry which is preliminary data.</text>
</comment>
<gene>
    <name evidence="2" type="ORF">LCGC14_1793250</name>
</gene>
<evidence type="ECO:0000313" key="2">
    <source>
        <dbReference type="EMBL" id="KKM01555.1"/>
    </source>
</evidence>
<dbReference type="PANTHER" id="PTHR32063">
    <property type="match status" value="1"/>
</dbReference>
<organism evidence="2">
    <name type="scientific">marine sediment metagenome</name>
    <dbReference type="NCBI Taxonomy" id="412755"/>
    <lineage>
        <taxon>unclassified sequences</taxon>
        <taxon>metagenomes</taxon>
        <taxon>ecological metagenomes</taxon>
    </lineage>
</organism>
<feature type="transmembrane region" description="Helical" evidence="1">
    <location>
        <begin position="21"/>
        <end position="39"/>
    </location>
</feature>
<feature type="non-terminal residue" evidence="2">
    <location>
        <position position="490"/>
    </location>
</feature>
<dbReference type="AlphaFoldDB" id="A0A0F9GRX7"/>
<evidence type="ECO:0000256" key="1">
    <source>
        <dbReference type="SAM" id="Phobius"/>
    </source>
</evidence>
<dbReference type="SUPFAM" id="SSF82866">
    <property type="entry name" value="Multidrug efflux transporter AcrB transmembrane domain"/>
    <property type="match status" value="1"/>
</dbReference>
<keyword evidence="1" id="KW-0472">Membrane</keyword>
<dbReference type="SUPFAM" id="SSF82714">
    <property type="entry name" value="Multidrug efflux transporter AcrB TolC docking domain, DN and DC subdomains"/>
    <property type="match status" value="1"/>
</dbReference>
<proteinExistence type="predicted"/>
<dbReference type="EMBL" id="LAZR01017166">
    <property type="protein sequence ID" value="KKM01555.1"/>
    <property type="molecule type" value="Genomic_DNA"/>
</dbReference>
<dbReference type="InterPro" id="IPR027463">
    <property type="entry name" value="AcrB_DN_DC_subdom"/>
</dbReference>
<feature type="transmembrane region" description="Helical" evidence="1">
    <location>
        <begin position="402"/>
        <end position="423"/>
    </location>
</feature>
<dbReference type="SUPFAM" id="SSF82693">
    <property type="entry name" value="Multidrug efflux transporter AcrB pore domain, PN1, PN2, PC1 and PC2 subdomains"/>
    <property type="match status" value="2"/>
</dbReference>
<protein>
    <recommendedName>
        <fullName evidence="3">CusA/CzcA family heavy metal efflux RND transporter</fullName>
    </recommendedName>
</protein>
<keyword evidence="1" id="KW-0812">Transmembrane</keyword>
<accession>A0A0F9GRX7</accession>
<sequence>MADQRPSIEEKIIDTALRTHGLVVIAVLAVIGYGVYEYANMPVDAFPDVSPIMVPVFAEAHGMAPEEIERLITYPIETAMNGLPDVTQIKSTSAFGMAVIYVYFEDDTDIYFARRLVDERLNSARADLPEMQDPPTLGPISTGLGQIFIYYLTADDSMDTEGKDKNTYLRELNDWVVKRQLQGVSGVTEVLSMGGHVLQYQIRVDPIALQKFDLSLEDLVDAVRESNRNVGGQFLVLGSEEHLVRGLGLLKDLEGIRNVPLKVQAGTAIRMQDVAEVEYGNEIRRGAVHRNGQTEVVSGIVLKLYGENTSEVIDRLYAKVAEVQAALPDGVKLVPYYEQAQLIEQATWTVKKSLLIGAGLVILTLAVFLGNLRSAFIVALSLPISALVAVIFMGRYGVSANLMSLGGIAIGIGMLGDGAIVMVENIYRHLSRPESAGGSKLDIVHAAAREVARPIVFSITIIILVFVPIFALEGVEGKMFRPLAFTISFA</sequence>
<evidence type="ECO:0008006" key="3">
    <source>
        <dbReference type="Google" id="ProtNLM"/>
    </source>
</evidence>
<dbReference type="Pfam" id="PF00873">
    <property type="entry name" value="ACR_tran"/>
    <property type="match status" value="1"/>
</dbReference>
<dbReference type="PANTHER" id="PTHR32063:SF24">
    <property type="entry name" value="CATION EFFLUX SYSTEM (ACRB_ACRD_ACRF FAMILY)"/>
    <property type="match status" value="1"/>
</dbReference>
<feature type="transmembrane region" description="Helical" evidence="1">
    <location>
        <begin position="455"/>
        <end position="472"/>
    </location>
</feature>
<feature type="transmembrane region" description="Helical" evidence="1">
    <location>
        <begin position="353"/>
        <end position="369"/>
    </location>
</feature>
<dbReference type="Gene3D" id="3.30.2090.10">
    <property type="entry name" value="Multidrug efflux transporter AcrB TolC docking domain, DN and DC subdomains"/>
    <property type="match status" value="1"/>
</dbReference>
<dbReference type="InterPro" id="IPR001036">
    <property type="entry name" value="Acrflvin-R"/>
</dbReference>
<dbReference type="Gene3D" id="3.30.70.1430">
    <property type="entry name" value="Multidrug efflux transporter AcrB pore domain"/>
    <property type="match status" value="1"/>
</dbReference>
<dbReference type="PRINTS" id="PR00702">
    <property type="entry name" value="ACRIFLAVINRP"/>
</dbReference>
<dbReference type="GO" id="GO:0042910">
    <property type="term" value="F:xenobiotic transmembrane transporter activity"/>
    <property type="evidence" value="ECO:0007669"/>
    <property type="project" value="TreeGrafter"/>
</dbReference>
<dbReference type="GO" id="GO:0005886">
    <property type="term" value="C:plasma membrane"/>
    <property type="evidence" value="ECO:0007669"/>
    <property type="project" value="TreeGrafter"/>
</dbReference>